<accession>A0A2K3K6V4</accession>
<reference evidence="2 3" key="1">
    <citation type="journal article" date="2014" name="Am. J. Bot.">
        <title>Genome assembly and annotation for red clover (Trifolium pratense; Fabaceae).</title>
        <authorList>
            <person name="Istvanek J."/>
            <person name="Jaros M."/>
            <person name="Krenek A."/>
            <person name="Repkova J."/>
        </authorList>
    </citation>
    <scope>NUCLEOTIDE SEQUENCE [LARGE SCALE GENOMIC DNA]</scope>
    <source>
        <strain evidence="3">cv. Tatra</strain>
        <tissue evidence="2">Young leaves</tissue>
    </source>
</reference>
<evidence type="ECO:0000313" key="3">
    <source>
        <dbReference type="Proteomes" id="UP000236291"/>
    </source>
</evidence>
<evidence type="ECO:0000313" key="2">
    <source>
        <dbReference type="EMBL" id="PNX62020.1"/>
    </source>
</evidence>
<evidence type="ECO:0000256" key="1">
    <source>
        <dbReference type="SAM" id="MobiDB-lite"/>
    </source>
</evidence>
<name>A0A2K3K6V4_TRIPR</name>
<gene>
    <name evidence="2" type="ORF">L195_g052759</name>
</gene>
<feature type="region of interest" description="Disordered" evidence="1">
    <location>
        <begin position="1"/>
        <end position="24"/>
    </location>
</feature>
<reference evidence="2 3" key="2">
    <citation type="journal article" date="2017" name="Front. Plant Sci.">
        <title>Gene Classification and Mining of Molecular Markers Useful in Red Clover (Trifolium pratense) Breeding.</title>
        <authorList>
            <person name="Istvanek J."/>
            <person name="Dluhosova J."/>
            <person name="Dluhos P."/>
            <person name="Patkova L."/>
            <person name="Nedelnik J."/>
            <person name="Repkova J."/>
        </authorList>
    </citation>
    <scope>NUCLEOTIDE SEQUENCE [LARGE SCALE GENOMIC DNA]</scope>
    <source>
        <strain evidence="3">cv. Tatra</strain>
        <tissue evidence="2">Young leaves</tissue>
    </source>
</reference>
<dbReference type="EMBL" id="ASHM01086657">
    <property type="protein sequence ID" value="PNX62020.1"/>
    <property type="molecule type" value="Genomic_DNA"/>
</dbReference>
<dbReference type="Proteomes" id="UP000236291">
    <property type="component" value="Unassembled WGS sequence"/>
</dbReference>
<feature type="compositionally biased region" description="Basic and acidic residues" evidence="1">
    <location>
        <begin position="11"/>
        <end position="23"/>
    </location>
</feature>
<proteinExistence type="predicted"/>
<organism evidence="2 3">
    <name type="scientific">Trifolium pratense</name>
    <name type="common">Red clover</name>
    <dbReference type="NCBI Taxonomy" id="57577"/>
    <lineage>
        <taxon>Eukaryota</taxon>
        <taxon>Viridiplantae</taxon>
        <taxon>Streptophyta</taxon>
        <taxon>Embryophyta</taxon>
        <taxon>Tracheophyta</taxon>
        <taxon>Spermatophyta</taxon>
        <taxon>Magnoliopsida</taxon>
        <taxon>eudicotyledons</taxon>
        <taxon>Gunneridae</taxon>
        <taxon>Pentapetalae</taxon>
        <taxon>rosids</taxon>
        <taxon>fabids</taxon>
        <taxon>Fabales</taxon>
        <taxon>Fabaceae</taxon>
        <taxon>Papilionoideae</taxon>
        <taxon>50 kb inversion clade</taxon>
        <taxon>NPAAA clade</taxon>
        <taxon>Hologalegina</taxon>
        <taxon>IRL clade</taxon>
        <taxon>Trifolieae</taxon>
        <taxon>Trifolium</taxon>
    </lineage>
</organism>
<comment type="caution">
    <text evidence="2">The sequence shown here is derived from an EMBL/GenBank/DDBJ whole genome shotgun (WGS) entry which is preliminary data.</text>
</comment>
<dbReference type="AlphaFoldDB" id="A0A2K3K6V4"/>
<protein>
    <submittedName>
        <fullName evidence="2">Uncharacterized protein</fullName>
    </submittedName>
</protein>
<sequence length="48" mass="5439">MENSIGGVPGSRDDDINNDERKSSYNRLTAAQIARLEKRIDFTLELKT</sequence>